<evidence type="ECO:0000256" key="4">
    <source>
        <dbReference type="SAM" id="Phobius"/>
    </source>
</evidence>
<keyword evidence="7" id="KW-1185">Reference proteome</keyword>
<feature type="domain" description="Pesticidal crystal protein Cry22Aa Ig-like" evidence="5">
    <location>
        <begin position="1277"/>
        <end position="1346"/>
    </location>
</feature>
<evidence type="ECO:0000259" key="5">
    <source>
        <dbReference type="Pfam" id="PF16403"/>
    </source>
</evidence>
<feature type="compositionally biased region" description="Basic and acidic residues" evidence="3">
    <location>
        <begin position="1421"/>
        <end position="1434"/>
    </location>
</feature>
<dbReference type="Gene3D" id="1.20.1270.90">
    <property type="entry name" value="AF1782-like"/>
    <property type="match status" value="1"/>
</dbReference>
<dbReference type="PROSITE" id="PS00018">
    <property type="entry name" value="EF_HAND_1"/>
    <property type="match status" value="1"/>
</dbReference>
<dbReference type="Pfam" id="PF16403">
    <property type="entry name" value="Bact_surface_Ig-like"/>
    <property type="match status" value="6"/>
</dbReference>
<feature type="domain" description="Pesticidal crystal protein Cry22Aa Ig-like" evidence="5">
    <location>
        <begin position="613"/>
        <end position="686"/>
    </location>
</feature>
<protein>
    <submittedName>
        <fullName evidence="6">DUF5011 domain-containing protein</fullName>
    </submittedName>
</protein>
<feature type="region of interest" description="Disordered" evidence="3">
    <location>
        <begin position="1411"/>
        <end position="1441"/>
    </location>
</feature>
<feature type="domain" description="Pesticidal crystal protein Cry22Aa Ig-like" evidence="5">
    <location>
        <begin position="842"/>
        <end position="911"/>
    </location>
</feature>
<dbReference type="Gene3D" id="3.80.10.10">
    <property type="entry name" value="Ribonuclease Inhibitor"/>
    <property type="match status" value="1"/>
</dbReference>
<dbReference type="InterPro" id="IPR051846">
    <property type="entry name" value="SH2_domain_adapters"/>
</dbReference>
<dbReference type="InterPro" id="IPR013783">
    <property type="entry name" value="Ig-like_fold"/>
</dbReference>
<dbReference type="EMBL" id="CP071732">
    <property type="protein sequence ID" value="QTB90100.1"/>
    <property type="molecule type" value="Genomic_DNA"/>
</dbReference>
<proteinExistence type="predicted"/>
<dbReference type="PANTHER" id="PTHR15127">
    <property type="entry name" value="HEAVYWEIGHT, ISOFORM A"/>
    <property type="match status" value="1"/>
</dbReference>
<feature type="transmembrane region" description="Helical" evidence="4">
    <location>
        <begin position="1448"/>
        <end position="1468"/>
    </location>
</feature>
<dbReference type="InterPro" id="IPR018247">
    <property type="entry name" value="EF_Hand_1_Ca_BS"/>
</dbReference>
<name>A0ABX7SCE9_9BIFI</name>
<feature type="domain" description="Pesticidal crystal protein Cry22Aa Ig-like" evidence="5">
    <location>
        <begin position="1130"/>
        <end position="1201"/>
    </location>
</feature>
<dbReference type="Gene3D" id="1.20.1270.70">
    <property type="entry name" value="Designed single chain three-helix bundle"/>
    <property type="match status" value="4"/>
</dbReference>
<keyword evidence="1" id="KW-0727">SH2 domain</keyword>
<keyword evidence="4" id="KW-0472">Membrane</keyword>
<gene>
    <name evidence="6" type="ORF">BSD967_06950</name>
</gene>
<dbReference type="RefSeq" id="WP_033889899.1">
    <property type="nucleotide sequence ID" value="NZ_CP071732.1"/>
</dbReference>
<dbReference type="Gene3D" id="2.60.40.10">
    <property type="entry name" value="Immunoglobulins"/>
    <property type="match status" value="6"/>
</dbReference>
<reference evidence="6 7" key="1">
    <citation type="submission" date="2021-03" db="EMBL/GenBank/DDBJ databases">
        <title>Genome sequencing of Bifidobacterium saguini DSMZ 23967.</title>
        <authorList>
            <person name="Kim J."/>
        </authorList>
    </citation>
    <scope>NUCLEOTIDE SEQUENCE [LARGE SCALE GENOMIC DNA]</scope>
    <source>
        <strain evidence="6 7">DSMZ 23967</strain>
    </source>
</reference>
<evidence type="ECO:0000313" key="7">
    <source>
        <dbReference type="Proteomes" id="UP000663729"/>
    </source>
</evidence>
<feature type="domain" description="Pesticidal crystal protein Cry22Aa Ig-like" evidence="5">
    <location>
        <begin position="987"/>
        <end position="1057"/>
    </location>
</feature>
<keyword evidence="2" id="KW-0175">Coiled coil</keyword>
<evidence type="ECO:0000313" key="6">
    <source>
        <dbReference type="EMBL" id="QTB90100.1"/>
    </source>
</evidence>
<keyword evidence="4" id="KW-0812">Transmembrane</keyword>
<dbReference type="Proteomes" id="UP000663729">
    <property type="component" value="Chromosome"/>
</dbReference>
<dbReference type="PANTHER" id="PTHR15127:SF32">
    <property type="entry name" value="HEAVYWEIGHT, ISOFORM A"/>
    <property type="match status" value="1"/>
</dbReference>
<evidence type="ECO:0000256" key="1">
    <source>
        <dbReference type="ARBA" id="ARBA00022999"/>
    </source>
</evidence>
<dbReference type="Pfam" id="PF07554">
    <property type="entry name" value="FIVAR"/>
    <property type="match status" value="5"/>
</dbReference>
<keyword evidence="4" id="KW-1133">Transmembrane helix</keyword>
<dbReference type="InterPro" id="IPR032179">
    <property type="entry name" value="Cry22Aa_Ig-like"/>
</dbReference>
<feature type="domain" description="Pesticidal crystal protein Cry22Aa Ig-like" evidence="5">
    <location>
        <begin position="760"/>
        <end position="830"/>
    </location>
</feature>
<evidence type="ECO:0000256" key="2">
    <source>
        <dbReference type="SAM" id="Coils"/>
    </source>
</evidence>
<dbReference type="InterPro" id="IPR032675">
    <property type="entry name" value="LRR_dom_sf"/>
</dbReference>
<accession>A0ABX7SCE9</accession>
<sequence length="1473" mass="153306">MYNGAPSWYAHVENTDYNLTHSSKYQSGTYFFGPEALALSWSSAGGLTGNAVDAWYSELSAQPGNKRQGYGHYLTEVSPLADIAGIGVAVKNGFTITVLEIGNSYQGGSVTGKNQTVDEALAALGGDQEPTQPSGDVAINETNFPDAHVRQTLSSYSYDPNQDGVLSKDELNNINYLYLDTVSSLKGLELLPKLSALNVYDGSFDSFDFASFPALTSLTLANTGVTQLSVPATLQQLSVGGEQSIDLDLTQATGLTSLSINGWDKTTLPNLPNPQKLDDLSVREAKNLQSADLSSYTGLTSLALSGDTRLKSLKLNDKADLVRLLLYGVPADVNQLGLGKYTNLIILDLGGTNVNESTLASVKSSKLQQLGLGNTKITSLSKFTGTARTVILGGNGIADNQANGIVSGLTGSNISGVDLSDNDIRNITIPENAKFDSLNLNGNKLTSLNIPSSVTPRSEGEYTSSYVDLSGNPLLAVNANGNNKGLSLTAFAGYQASTQHPIAEGMGGVEETPQAIEAEPYTGTYDEATGSFNLKSVVPWIDASKISNVAGAKLDGTKLTGLTGEATVTYYYDMNLKPKNNNSGVIDHLKATLKLSPKSAPKDTVAPVLSGVKKDVSLTVGDAFDPKSGVTAADDVDGDLTSGIAIDLGGLVLNNGKVANSGVFTVTYTVADKAGNTATATTKVTVKTNTKALQAAVDAATKLDQYQYTADTWAAFTAALQSAQDTLANAAASQSDLDAAQAKLAQAQGALAKDTTAPVISGADNTTVDFGATFDPKADVTATDDVSGDLTDSIVITGSVNTTVAGQYTLTYTVSDKAGNKAEAERVITVSEKPDTTKPVFSGVEDASVKVGGTFDPKAGVTASDDKDGDLTDSIVITGTVDTNTVGDYTLTYAVSDKAGNTATVVRKVSVTASDTAALQKAVNAAADLQESDYAADGWAEFAAARKNAQDVLANKNATQSQVDKAAARLTAAQKALKKLDKTKPVIKGADDVTIAVGDAFDPKAGVTASDDVDGDLTASIVITGSVDATTDGVYELTYTVSDKSGNKATVTRKVTVKPSADALKQAVEDAGKLNENDYTTDSWKTFADALAKAQAVLKQPDATQAEINAALKALNDAQSKLVKDVTKPEFAGVEDTEVAFGAAFDAKAGVTAKDDVSGDLTAKIVVTGSVDVNKAGVYEVTYTVSDKAGNTATVVRKVTVKAADRTGLDAAIAAAQTLDQYQYTKESWAALTKALTEAIKVNGNAQSTQAAIDAAAKKLADAQAALAKDETKPLFSGVDDVTLNYGDSFDAKAGVLAWDEVSGDLSGAVTIAGAVDTKTAGTYELTYTVTDKAGNTATVIRKVTVKSAKDGLQQAVDSANKLNKGDYTADSWKQFEQARDNASKVLSDPNSTESERFAAQQQLDEVMGKLQKKTPSDGNTDNKGELSKGDSKKNQSKNPLTDTGSSVVYILLAVAVLVAAAVVLLAARRHRE</sequence>
<evidence type="ECO:0000256" key="3">
    <source>
        <dbReference type="SAM" id="MobiDB-lite"/>
    </source>
</evidence>
<feature type="coiled-coil region" evidence="2">
    <location>
        <begin position="1246"/>
        <end position="1273"/>
    </location>
</feature>
<dbReference type="SUPFAM" id="SSF52058">
    <property type="entry name" value="L domain-like"/>
    <property type="match status" value="1"/>
</dbReference>
<organism evidence="6 7">
    <name type="scientific">Bifidobacterium saguini</name>
    <dbReference type="NCBI Taxonomy" id="762210"/>
    <lineage>
        <taxon>Bacteria</taxon>
        <taxon>Bacillati</taxon>
        <taxon>Actinomycetota</taxon>
        <taxon>Actinomycetes</taxon>
        <taxon>Bifidobacteriales</taxon>
        <taxon>Bifidobacteriaceae</taxon>
        <taxon>Bifidobacterium</taxon>
    </lineage>
</organism>